<name>A0A9P4UZZ0_9PLEO</name>
<feature type="region of interest" description="Disordered" evidence="1">
    <location>
        <begin position="1"/>
        <end position="64"/>
    </location>
</feature>
<evidence type="ECO:0000256" key="1">
    <source>
        <dbReference type="SAM" id="MobiDB-lite"/>
    </source>
</evidence>
<proteinExistence type="predicted"/>
<gene>
    <name evidence="2" type="ORF">EJ04DRAFT_368265</name>
</gene>
<feature type="compositionally biased region" description="Pro residues" evidence="1">
    <location>
        <begin position="49"/>
        <end position="64"/>
    </location>
</feature>
<organism evidence="2 3">
    <name type="scientific">Polyplosphaeria fusca</name>
    <dbReference type="NCBI Taxonomy" id="682080"/>
    <lineage>
        <taxon>Eukaryota</taxon>
        <taxon>Fungi</taxon>
        <taxon>Dikarya</taxon>
        <taxon>Ascomycota</taxon>
        <taxon>Pezizomycotina</taxon>
        <taxon>Dothideomycetes</taxon>
        <taxon>Pleosporomycetidae</taxon>
        <taxon>Pleosporales</taxon>
        <taxon>Tetraplosphaeriaceae</taxon>
        <taxon>Polyplosphaeria</taxon>
    </lineage>
</organism>
<dbReference type="AlphaFoldDB" id="A0A9P4UZZ0"/>
<sequence length="64" mass="7032">MSLSPIHYKNRSNNFANPFPPKKPKLPISPTSIHRQSAIPLPLKTTPHPKLPSPPAPPSISPKH</sequence>
<keyword evidence="3" id="KW-1185">Reference proteome</keyword>
<reference evidence="2" key="1">
    <citation type="journal article" date="2020" name="Stud. Mycol.">
        <title>101 Dothideomycetes genomes: a test case for predicting lifestyles and emergence of pathogens.</title>
        <authorList>
            <person name="Haridas S."/>
            <person name="Albert R."/>
            <person name="Binder M."/>
            <person name="Bloem J."/>
            <person name="Labutti K."/>
            <person name="Salamov A."/>
            <person name="Andreopoulos B."/>
            <person name="Baker S."/>
            <person name="Barry K."/>
            <person name="Bills G."/>
            <person name="Bluhm B."/>
            <person name="Cannon C."/>
            <person name="Castanera R."/>
            <person name="Culley D."/>
            <person name="Daum C."/>
            <person name="Ezra D."/>
            <person name="Gonzalez J."/>
            <person name="Henrissat B."/>
            <person name="Kuo A."/>
            <person name="Liang C."/>
            <person name="Lipzen A."/>
            <person name="Lutzoni F."/>
            <person name="Magnuson J."/>
            <person name="Mondo S."/>
            <person name="Nolan M."/>
            <person name="Ohm R."/>
            <person name="Pangilinan J."/>
            <person name="Park H.-J."/>
            <person name="Ramirez L."/>
            <person name="Alfaro M."/>
            <person name="Sun H."/>
            <person name="Tritt A."/>
            <person name="Yoshinaga Y."/>
            <person name="Zwiers L.-H."/>
            <person name="Turgeon B."/>
            <person name="Goodwin S."/>
            <person name="Spatafora J."/>
            <person name="Crous P."/>
            <person name="Grigoriev I."/>
        </authorList>
    </citation>
    <scope>NUCLEOTIDE SEQUENCE</scope>
    <source>
        <strain evidence="2">CBS 125425</strain>
    </source>
</reference>
<protein>
    <submittedName>
        <fullName evidence="2">Uncharacterized protein</fullName>
    </submittedName>
</protein>
<evidence type="ECO:0000313" key="3">
    <source>
        <dbReference type="Proteomes" id="UP000799444"/>
    </source>
</evidence>
<comment type="caution">
    <text evidence="2">The sequence shown here is derived from an EMBL/GenBank/DDBJ whole genome shotgun (WGS) entry which is preliminary data.</text>
</comment>
<dbReference type="Proteomes" id="UP000799444">
    <property type="component" value="Unassembled WGS sequence"/>
</dbReference>
<dbReference type="EMBL" id="ML996195">
    <property type="protein sequence ID" value="KAF2731473.1"/>
    <property type="molecule type" value="Genomic_DNA"/>
</dbReference>
<feature type="compositionally biased region" description="Low complexity" evidence="1">
    <location>
        <begin position="39"/>
        <end position="48"/>
    </location>
</feature>
<evidence type="ECO:0000313" key="2">
    <source>
        <dbReference type="EMBL" id="KAF2731473.1"/>
    </source>
</evidence>
<accession>A0A9P4UZZ0</accession>